<keyword evidence="4" id="KW-0808">Transferase</keyword>
<evidence type="ECO:0000256" key="1">
    <source>
        <dbReference type="ARBA" id="ARBA00000085"/>
    </source>
</evidence>
<evidence type="ECO:0000256" key="6">
    <source>
        <dbReference type="ARBA" id="ARBA00022777"/>
    </source>
</evidence>
<keyword evidence="11" id="KW-0804">Transcription</keyword>
<evidence type="ECO:0000256" key="5">
    <source>
        <dbReference type="ARBA" id="ARBA00022741"/>
    </source>
</evidence>
<dbReference type="PRINTS" id="PR00344">
    <property type="entry name" value="BCTRLSENSOR"/>
</dbReference>
<keyword evidence="6" id="KW-0418">Kinase</keyword>
<feature type="domain" description="Histidine kinase" evidence="14">
    <location>
        <begin position="6"/>
        <end position="225"/>
    </location>
</feature>
<sequence length="507" mass="57590">MRFFTNVSHDLRTPLSLIITPIEKLLHSERAQAFKEDLSLIHRNATTLLDEVNQLLDFRKLDQQKTTFSPSYGDLPNFIAETCKGFKALSQKKGISLQICINSPKIEMDFDCNKMQRIMFNLLSNAIKYNCENGSIIVTVDKILTDKGERACIRIADTGIGIKDENKERIFDRFFQEQHKATTYMGSGIGLHIVKEYVALHGGEIKVENNQPAGSIFTFLLPITRISKTPPTAENAPLAKAEESTQQESLIPSSNEKISLLVVEDNDDFREFLISCLKENYAVFDAPNGKKALSILSQQQIQIIISDVMMPIMDGMELCHKVKTDIHYSHIPIILLTARTAEEHILSGLKEGADEYITKPFNLDILLLRIRKLLMWTQNSHEKFKTIDISPSEITISSLDEQLIEKAIQIVEGNMDNSKFSVEELSGQIGMSRSGLYKKLIQITGKSPLEFMRILRLKRGRKLLEDSQQSISQIAYQVGLSPKQFAKFFKEEFGYLPSEYKKTREAE</sequence>
<dbReference type="SUPFAM" id="SSF47384">
    <property type="entry name" value="Homodimeric domain of signal transducing histidine kinase"/>
    <property type="match status" value="1"/>
</dbReference>
<dbReference type="PROSITE" id="PS01124">
    <property type="entry name" value="HTH_ARAC_FAMILY_2"/>
    <property type="match status" value="1"/>
</dbReference>
<dbReference type="Gene3D" id="3.30.565.10">
    <property type="entry name" value="Histidine kinase-like ATPase, C-terminal domain"/>
    <property type="match status" value="1"/>
</dbReference>
<protein>
    <recommendedName>
        <fullName evidence="2">histidine kinase</fullName>
        <ecNumber evidence="2">2.7.13.3</ecNumber>
    </recommendedName>
</protein>
<dbReference type="EC" id="2.7.13.3" evidence="2"/>
<evidence type="ECO:0000256" key="4">
    <source>
        <dbReference type="ARBA" id="ARBA00022679"/>
    </source>
</evidence>
<dbReference type="InterPro" id="IPR011006">
    <property type="entry name" value="CheY-like_superfamily"/>
</dbReference>
<dbReference type="Pfam" id="PF00512">
    <property type="entry name" value="HisKA"/>
    <property type="match status" value="1"/>
</dbReference>
<evidence type="ECO:0000259" key="15">
    <source>
        <dbReference type="PROSITE" id="PS50110"/>
    </source>
</evidence>
<dbReference type="PANTHER" id="PTHR43547:SF2">
    <property type="entry name" value="HYBRID SIGNAL TRANSDUCTION HISTIDINE KINASE C"/>
    <property type="match status" value="1"/>
</dbReference>
<dbReference type="InterPro" id="IPR036097">
    <property type="entry name" value="HisK_dim/P_sf"/>
</dbReference>
<dbReference type="FunFam" id="3.30.565.10:FF:000037">
    <property type="entry name" value="Hybrid sensor histidine kinase/response regulator"/>
    <property type="match status" value="1"/>
</dbReference>
<feature type="modified residue" description="4-aspartylphosphate" evidence="12">
    <location>
        <position position="307"/>
    </location>
</feature>
<organism evidence="16 17">
    <name type="scientific">Bacteroides muris</name>
    <name type="common">ex Fokt et al. 2023</name>
    <dbReference type="NCBI Taxonomy" id="2937417"/>
    <lineage>
        <taxon>Bacteria</taxon>
        <taxon>Pseudomonadati</taxon>
        <taxon>Bacteroidota</taxon>
        <taxon>Bacteroidia</taxon>
        <taxon>Bacteroidales</taxon>
        <taxon>Bacteroidaceae</taxon>
        <taxon>Bacteroides</taxon>
    </lineage>
</organism>
<keyword evidence="7 16" id="KW-0067">ATP-binding</keyword>
<gene>
    <name evidence="16" type="ORF">M1B78_06000</name>
</gene>
<dbReference type="InterPro" id="IPR005467">
    <property type="entry name" value="His_kinase_dom"/>
</dbReference>
<evidence type="ECO:0000256" key="12">
    <source>
        <dbReference type="PROSITE-ProRule" id="PRU00169"/>
    </source>
</evidence>
<keyword evidence="8" id="KW-0902">Two-component regulatory system</keyword>
<dbReference type="CDD" id="cd00082">
    <property type="entry name" value="HisKA"/>
    <property type="match status" value="1"/>
</dbReference>
<dbReference type="InterPro" id="IPR009057">
    <property type="entry name" value="Homeodomain-like_sf"/>
</dbReference>
<comment type="catalytic activity">
    <reaction evidence="1">
        <text>ATP + protein L-histidine = ADP + protein N-phospho-L-histidine.</text>
        <dbReference type="EC" id="2.7.13.3"/>
    </reaction>
</comment>
<dbReference type="GO" id="GO:0003700">
    <property type="term" value="F:DNA-binding transcription factor activity"/>
    <property type="evidence" value="ECO:0007669"/>
    <property type="project" value="InterPro"/>
</dbReference>
<dbReference type="GO" id="GO:0043565">
    <property type="term" value="F:sequence-specific DNA binding"/>
    <property type="evidence" value="ECO:0007669"/>
    <property type="project" value="InterPro"/>
</dbReference>
<feature type="domain" description="Response regulatory" evidence="15">
    <location>
        <begin position="259"/>
        <end position="374"/>
    </location>
</feature>
<dbReference type="AlphaFoldDB" id="A0A9X2SW29"/>
<dbReference type="SUPFAM" id="SSF46689">
    <property type="entry name" value="Homeodomain-like"/>
    <property type="match status" value="1"/>
</dbReference>
<evidence type="ECO:0000256" key="3">
    <source>
        <dbReference type="ARBA" id="ARBA00022553"/>
    </source>
</evidence>
<dbReference type="InterPro" id="IPR004358">
    <property type="entry name" value="Sig_transdc_His_kin-like_C"/>
</dbReference>
<comment type="caution">
    <text evidence="16">The sequence shown here is derived from an EMBL/GenBank/DDBJ whole genome shotgun (WGS) entry which is preliminary data.</text>
</comment>
<evidence type="ECO:0000259" key="13">
    <source>
        <dbReference type="PROSITE" id="PS01124"/>
    </source>
</evidence>
<dbReference type="SUPFAM" id="SSF55874">
    <property type="entry name" value="ATPase domain of HSP90 chaperone/DNA topoisomerase II/histidine kinase"/>
    <property type="match status" value="1"/>
</dbReference>
<evidence type="ECO:0000259" key="14">
    <source>
        <dbReference type="PROSITE" id="PS50109"/>
    </source>
</evidence>
<name>A0A9X2SW29_9BACE</name>
<dbReference type="SMART" id="SM00448">
    <property type="entry name" value="REC"/>
    <property type="match status" value="1"/>
</dbReference>
<dbReference type="InterPro" id="IPR001789">
    <property type="entry name" value="Sig_transdc_resp-reg_receiver"/>
</dbReference>
<reference evidence="16" key="1">
    <citation type="journal article" date="2022" name="Arch. Microbiol.">
        <title>Bacteroides muris sp. nov. isolated from the cecum of wild-derived house mice.</title>
        <authorList>
            <person name="Fokt H."/>
            <person name="Unni R."/>
            <person name="Repnik U."/>
            <person name="Schmitz R.A."/>
            <person name="Bramkamp M."/>
            <person name="Baines J.F."/>
            <person name="Unterweger D."/>
        </authorList>
    </citation>
    <scope>NUCLEOTIDE SEQUENCE</scope>
    <source>
        <strain evidence="16">KH569_7</strain>
    </source>
</reference>
<reference evidence="16" key="2">
    <citation type="submission" date="2022-04" db="EMBL/GenBank/DDBJ databases">
        <authorList>
            <person name="Fokt H."/>
            <person name="Baines J."/>
        </authorList>
    </citation>
    <scope>NUCLEOTIDE SEQUENCE</scope>
    <source>
        <strain evidence="16">KH569_7</strain>
    </source>
</reference>
<dbReference type="Pfam" id="PF00072">
    <property type="entry name" value="Response_reg"/>
    <property type="match status" value="1"/>
</dbReference>
<dbReference type="InterPro" id="IPR036890">
    <property type="entry name" value="HATPase_C_sf"/>
</dbReference>
<dbReference type="SMART" id="SM00388">
    <property type="entry name" value="HisKA"/>
    <property type="match status" value="1"/>
</dbReference>
<dbReference type="PROSITE" id="PS00041">
    <property type="entry name" value="HTH_ARAC_FAMILY_1"/>
    <property type="match status" value="1"/>
</dbReference>
<keyword evidence="5" id="KW-0547">Nucleotide-binding</keyword>
<accession>A0A9X2SW29</accession>
<dbReference type="PROSITE" id="PS50110">
    <property type="entry name" value="RESPONSE_REGULATORY"/>
    <property type="match status" value="1"/>
</dbReference>
<evidence type="ECO:0000313" key="16">
    <source>
        <dbReference type="EMBL" id="MCR6507738.1"/>
    </source>
</evidence>
<dbReference type="SUPFAM" id="SSF52172">
    <property type="entry name" value="CheY-like"/>
    <property type="match status" value="1"/>
</dbReference>
<keyword evidence="10" id="KW-0238">DNA-binding</keyword>
<keyword evidence="3 12" id="KW-0597">Phosphoprotein</keyword>
<evidence type="ECO:0000256" key="11">
    <source>
        <dbReference type="ARBA" id="ARBA00023163"/>
    </source>
</evidence>
<dbReference type="Pfam" id="PF02518">
    <property type="entry name" value="HATPase_c"/>
    <property type="match status" value="1"/>
</dbReference>
<evidence type="ECO:0000313" key="17">
    <source>
        <dbReference type="Proteomes" id="UP001143810"/>
    </source>
</evidence>
<dbReference type="EMBL" id="JAMZEE010000010">
    <property type="protein sequence ID" value="MCR6507738.1"/>
    <property type="molecule type" value="Genomic_DNA"/>
</dbReference>
<dbReference type="InterPro" id="IPR018062">
    <property type="entry name" value="HTH_AraC-typ_CS"/>
</dbReference>
<proteinExistence type="predicted"/>
<dbReference type="InterPro" id="IPR003594">
    <property type="entry name" value="HATPase_dom"/>
</dbReference>
<dbReference type="GO" id="GO:0000155">
    <property type="term" value="F:phosphorelay sensor kinase activity"/>
    <property type="evidence" value="ECO:0007669"/>
    <property type="project" value="InterPro"/>
</dbReference>
<dbReference type="Gene3D" id="1.10.10.60">
    <property type="entry name" value="Homeodomain-like"/>
    <property type="match status" value="1"/>
</dbReference>
<evidence type="ECO:0000256" key="9">
    <source>
        <dbReference type="ARBA" id="ARBA00023015"/>
    </source>
</evidence>
<dbReference type="Gene3D" id="3.40.50.2300">
    <property type="match status" value="1"/>
</dbReference>
<keyword evidence="9" id="KW-0805">Transcription regulation</keyword>
<evidence type="ECO:0000256" key="2">
    <source>
        <dbReference type="ARBA" id="ARBA00012438"/>
    </source>
</evidence>
<evidence type="ECO:0000256" key="10">
    <source>
        <dbReference type="ARBA" id="ARBA00023125"/>
    </source>
</evidence>
<evidence type="ECO:0000256" key="8">
    <source>
        <dbReference type="ARBA" id="ARBA00023012"/>
    </source>
</evidence>
<dbReference type="CDD" id="cd17574">
    <property type="entry name" value="REC_OmpR"/>
    <property type="match status" value="1"/>
</dbReference>
<dbReference type="Pfam" id="PF12833">
    <property type="entry name" value="HTH_18"/>
    <property type="match status" value="1"/>
</dbReference>
<dbReference type="GO" id="GO:0005524">
    <property type="term" value="F:ATP binding"/>
    <property type="evidence" value="ECO:0007669"/>
    <property type="project" value="UniProtKB-KW"/>
</dbReference>
<dbReference type="Gene3D" id="1.10.287.130">
    <property type="match status" value="1"/>
</dbReference>
<dbReference type="SMART" id="SM00342">
    <property type="entry name" value="HTH_ARAC"/>
    <property type="match status" value="1"/>
</dbReference>
<dbReference type="Proteomes" id="UP001143810">
    <property type="component" value="Unassembled WGS sequence"/>
</dbReference>
<feature type="domain" description="HTH araC/xylS-type" evidence="13">
    <location>
        <begin position="405"/>
        <end position="503"/>
    </location>
</feature>
<dbReference type="InterPro" id="IPR003661">
    <property type="entry name" value="HisK_dim/P_dom"/>
</dbReference>
<dbReference type="PANTHER" id="PTHR43547">
    <property type="entry name" value="TWO-COMPONENT HISTIDINE KINASE"/>
    <property type="match status" value="1"/>
</dbReference>
<dbReference type="InterPro" id="IPR018060">
    <property type="entry name" value="HTH_AraC"/>
</dbReference>
<dbReference type="SMART" id="SM00387">
    <property type="entry name" value="HATPase_c"/>
    <property type="match status" value="1"/>
</dbReference>
<evidence type="ECO:0000256" key="7">
    <source>
        <dbReference type="ARBA" id="ARBA00022840"/>
    </source>
</evidence>
<dbReference type="PROSITE" id="PS50109">
    <property type="entry name" value="HIS_KIN"/>
    <property type="match status" value="1"/>
</dbReference>